<accession>A0A1I8J457</accession>
<organism evidence="2 3">
    <name type="scientific">Macrostomum lignano</name>
    <dbReference type="NCBI Taxonomy" id="282301"/>
    <lineage>
        <taxon>Eukaryota</taxon>
        <taxon>Metazoa</taxon>
        <taxon>Spiralia</taxon>
        <taxon>Lophotrochozoa</taxon>
        <taxon>Platyhelminthes</taxon>
        <taxon>Rhabditophora</taxon>
        <taxon>Macrostomorpha</taxon>
        <taxon>Macrostomida</taxon>
        <taxon>Macrostomidae</taxon>
        <taxon>Macrostomum</taxon>
    </lineage>
</organism>
<evidence type="ECO:0000313" key="2">
    <source>
        <dbReference type="Proteomes" id="UP000095280"/>
    </source>
</evidence>
<reference evidence="3" key="1">
    <citation type="submission" date="2016-11" db="UniProtKB">
        <authorList>
            <consortium name="WormBaseParasite"/>
        </authorList>
    </citation>
    <scope>IDENTIFICATION</scope>
</reference>
<feature type="compositionally biased region" description="Low complexity" evidence="1">
    <location>
        <begin position="180"/>
        <end position="199"/>
    </location>
</feature>
<keyword evidence="2" id="KW-1185">Reference proteome</keyword>
<dbReference type="Proteomes" id="UP000095280">
    <property type="component" value="Unplaced"/>
</dbReference>
<evidence type="ECO:0000313" key="3">
    <source>
        <dbReference type="WBParaSite" id="maker-uti_cns_0045757-snap-gene-0.30-mRNA-1"/>
    </source>
</evidence>
<feature type="compositionally biased region" description="Basic residues" evidence="1">
    <location>
        <begin position="163"/>
        <end position="176"/>
    </location>
</feature>
<sequence>PATAEPEQQAWSVDTPDENPQQQLLLQQQQNRIRRSAALIATNNLTLGPVTVRLKRIQPPPNQTDAQADDAQSEDSRQPLSEQQPSQPPADEDGADADSSMSISPPPVEECACPEQQQQTIAQVESVDQQSNSETQPATDSTDAQPLTPPSAVVTTELPTKQIKVKSPKKSPKSSKSKSADGGNANSGSSNQNKKNSNNKSRRRGGGGSGSSSKRRRVEAAEAAGVSTNTVQLPIVAAERIEIATRIAAETRINELETACRVRDCELADRETKLAESNSRLSEADGRAAASESARLTAVQRYDQLSVEAAALQSEVDRLSKPPPPPPASCCIGVQTQRSAALNRILLQLVAVQAQTDEFASQLSRAIEGLGPES</sequence>
<dbReference type="AlphaFoldDB" id="A0A1I8J457"/>
<protein>
    <submittedName>
        <fullName evidence="3">TACC_C domain-containing protein</fullName>
    </submittedName>
</protein>
<dbReference type="WBParaSite" id="maker-uti_cns_0045757-snap-gene-0.30-mRNA-1">
    <property type="protein sequence ID" value="maker-uti_cns_0045757-snap-gene-0.30-mRNA-1"/>
    <property type="gene ID" value="maker-uti_cns_0045757-snap-gene-0.30"/>
</dbReference>
<feature type="compositionally biased region" description="Polar residues" evidence="1">
    <location>
        <begin position="115"/>
        <end position="145"/>
    </location>
</feature>
<feature type="region of interest" description="Disordered" evidence="1">
    <location>
        <begin position="1"/>
        <end position="21"/>
    </location>
</feature>
<name>A0A1I8J457_9PLAT</name>
<feature type="region of interest" description="Disordered" evidence="1">
    <location>
        <begin position="43"/>
        <end position="226"/>
    </location>
</feature>
<proteinExistence type="predicted"/>
<evidence type="ECO:0000256" key="1">
    <source>
        <dbReference type="SAM" id="MobiDB-lite"/>
    </source>
</evidence>